<evidence type="ECO:0000313" key="1">
    <source>
        <dbReference type="EMBL" id="SUM68565.1"/>
    </source>
</evidence>
<evidence type="ECO:0000313" key="2">
    <source>
        <dbReference type="Proteomes" id="UP000255425"/>
    </source>
</evidence>
<sequence>MSYNDRVLQLRVDKHRPTFEFRFEDLFSEEEWLNMSLKERQQQEKTFRHDIEKMDDIRIPYASLNRVKNKLFNVTYTYNGIKANFKQNEQKGNSRGRNR</sequence>
<dbReference type="EMBL" id="UHDZ01000001">
    <property type="protein sequence ID" value="SUM68565.1"/>
    <property type="molecule type" value="Genomic_DNA"/>
</dbReference>
<accession>A0A380H0A8</accession>
<dbReference type="RefSeq" id="WP_115312695.1">
    <property type="nucleotide sequence ID" value="NZ_CP066042.1"/>
</dbReference>
<protein>
    <submittedName>
        <fullName evidence="1">IraB protein</fullName>
    </submittedName>
</protein>
<gene>
    <name evidence="1" type="ORF">NCTC11807_00575</name>
</gene>
<keyword evidence="2" id="KW-1185">Reference proteome</keyword>
<reference evidence="1 2" key="1">
    <citation type="submission" date="2018-06" db="EMBL/GenBank/DDBJ databases">
        <authorList>
            <consortium name="Pathogen Informatics"/>
            <person name="Doyle S."/>
        </authorList>
    </citation>
    <scope>NUCLEOTIDE SEQUENCE [LARGE SCALE GENOMIC DNA]</scope>
    <source>
        <strain evidence="1 2">NCTC11807</strain>
    </source>
</reference>
<dbReference type="InterPro" id="IPR010813">
    <property type="entry name" value="DUF1413"/>
</dbReference>
<dbReference type="Proteomes" id="UP000255425">
    <property type="component" value="Unassembled WGS sequence"/>
</dbReference>
<dbReference type="GeneID" id="63934977"/>
<dbReference type="Pfam" id="PF07205">
    <property type="entry name" value="DUF1413"/>
    <property type="match status" value="1"/>
</dbReference>
<dbReference type="AlphaFoldDB" id="A0A380H0A8"/>
<name>A0A380H0A8_9STAP</name>
<proteinExistence type="predicted"/>
<organism evidence="1 2">
    <name type="scientific">Staphylococcus saccharolyticus</name>
    <dbReference type="NCBI Taxonomy" id="33028"/>
    <lineage>
        <taxon>Bacteria</taxon>
        <taxon>Bacillati</taxon>
        <taxon>Bacillota</taxon>
        <taxon>Bacilli</taxon>
        <taxon>Bacillales</taxon>
        <taxon>Staphylococcaceae</taxon>
        <taxon>Staphylococcus</taxon>
    </lineage>
</organism>